<dbReference type="EMBL" id="CAUYUJ010011141">
    <property type="protein sequence ID" value="CAK0831180.1"/>
    <property type="molecule type" value="Genomic_DNA"/>
</dbReference>
<feature type="compositionally biased region" description="Basic and acidic residues" evidence="1">
    <location>
        <begin position="107"/>
        <end position="118"/>
    </location>
</feature>
<protein>
    <submittedName>
        <fullName evidence="2">Uncharacterized protein</fullName>
    </submittedName>
</protein>
<reference evidence="2" key="1">
    <citation type="submission" date="2023-10" db="EMBL/GenBank/DDBJ databases">
        <authorList>
            <person name="Chen Y."/>
            <person name="Shah S."/>
            <person name="Dougan E. K."/>
            <person name="Thang M."/>
            <person name="Chan C."/>
        </authorList>
    </citation>
    <scope>NUCLEOTIDE SEQUENCE [LARGE SCALE GENOMIC DNA]</scope>
</reference>
<feature type="region of interest" description="Disordered" evidence="1">
    <location>
        <begin position="1"/>
        <end position="118"/>
    </location>
</feature>
<keyword evidence="3" id="KW-1185">Reference proteome</keyword>
<evidence type="ECO:0000256" key="1">
    <source>
        <dbReference type="SAM" id="MobiDB-lite"/>
    </source>
</evidence>
<feature type="non-terminal residue" evidence="2">
    <location>
        <position position="1"/>
    </location>
</feature>
<accession>A0ABN9SHL8</accession>
<sequence length="240" mass="24910">QQDRGRGGGPRARARGDRGRRPRLGAGPAAGAGGRAAVRSCAGGRRHGRLPPGAGRSEQGAEHHGLTLAARPHRRGGPHAAGPSAVPGHRAPHRQRRLGRGRGGRHGRGEAGPHLDPDCQRAVQLRRWLKGLVDQVGRARAAFAAGDPGGAEAVLTSLLQDSRPRPKGRFAARCLAERGRARLERGDAQGCVADCQQVGGTAKGDRRHGSRGALISDGSRFHGNSRSSAAERGGTGRSLG</sequence>
<comment type="caution">
    <text evidence="2">The sequence shown here is derived from an EMBL/GenBank/DDBJ whole genome shotgun (WGS) entry which is preliminary data.</text>
</comment>
<feature type="region of interest" description="Disordered" evidence="1">
    <location>
        <begin position="198"/>
        <end position="240"/>
    </location>
</feature>
<gene>
    <name evidence="2" type="ORF">PCOR1329_LOCUS29585</name>
</gene>
<feature type="compositionally biased region" description="Basic residues" evidence="1">
    <location>
        <begin position="90"/>
        <end position="106"/>
    </location>
</feature>
<organism evidence="2 3">
    <name type="scientific">Prorocentrum cordatum</name>
    <dbReference type="NCBI Taxonomy" id="2364126"/>
    <lineage>
        <taxon>Eukaryota</taxon>
        <taxon>Sar</taxon>
        <taxon>Alveolata</taxon>
        <taxon>Dinophyceae</taxon>
        <taxon>Prorocentrales</taxon>
        <taxon>Prorocentraceae</taxon>
        <taxon>Prorocentrum</taxon>
    </lineage>
</organism>
<evidence type="ECO:0000313" key="3">
    <source>
        <dbReference type="Proteomes" id="UP001189429"/>
    </source>
</evidence>
<feature type="non-terminal residue" evidence="2">
    <location>
        <position position="240"/>
    </location>
</feature>
<proteinExistence type="predicted"/>
<evidence type="ECO:0000313" key="2">
    <source>
        <dbReference type="EMBL" id="CAK0831180.1"/>
    </source>
</evidence>
<name>A0ABN9SHL8_9DINO</name>
<dbReference type="Proteomes" id="UP001189429">
    <property type="component" value="Unassembled WGS sequence"/>
</dbReference>